<evidence type="ECO:0000256" key="6">
    <source>
        <dbReference type="ARBA" id="ARBA00023136"/>
    </source>
</evidence>
<dbReference type="SUPFAM" id="SSF81321">
    <property type="entry name" value="Family A G protein-coupled receptor-like"/>
    <property type="match status" value="1"/>
</dbReference>
<proteinExistence type="predicted"/>
<evidence type="ECO:0000259" key="10">
    <source>
        <dbReference type="PROSITE" id="PS50262"/>
    </source>
</evidence>
<protein>
    <recommendedName>
        <fullName evidence="10">G-protein coupled receptors family 1 profile domain-containing protein</fullName>
    </recommendedName>
</protein>
<sequence>MDPSVFALFLLRIIISAFGVVGNGILIISILHLKRMKTFEVFLLGLAIANFGEIMHVDIYDAIVQSRQTLSIWYCVVLKFLNICGENTSIFFTVLISIYRYQKIHNAALRIITPIFMDSREAAIVFSLGCVLAAVLLGLPTYFINQNTWRMGNSTAEDCPTDFFQCSEGHCPTINGIYKYLFIIICHVLPLMIVTWTSVLIIKILIVQQKAVDAHHESEPRATVDHHHEHDLFHRSTIGILAAMSLFQVDCILYLILHLAFSPYDFPAWSELEFFITTFYTGIIPYIYGTGHNFFSMKHFLKE</sequence>
<dbReference type="GO" id="GO:0071385">
    <property type="term" value="P:cellular response to glucocorticoid stimulus"/>
    <property type="evidence" value="ECO:0007669"/>
    <property type="project" value="TreeGrafter"/>
</dbReference>
<dbReference type="Proteomes" id="UP000606274">
    <property type="component" value="Unassembled WGS sequence"/>
</dbReference>
<accession>A0A8T0ADM8</accession>
<feature type="transmembrane region" description="Helical" evidence="9">
    <location>
        <begin position="180"/>
        <end position="202"/>
    </location>
</feature>
<dbReference type="GO" id="GO:0042923">
    <property type="term" value="F:neuropeptide binding"/>
    <property type="evidence" value="ECO:0007669"/>
    <property type="project" value="TreeGrafter"/>
</dbReference>
<name>A0A8T0ADM8_SILME</name>
<keyword evidence="3 9" id="KW-0812">Transmembrane</keyword>
<keyword evidence="5" id="KW-0297">G-protein coupled receptor</keyword>
<feature type="transmembrane region" description="Helical" evidence="9">
    <location>
        <begin position="238"/>
        <end position="262"/>
    </location>
</feature>
<feature type="transmembrane region" description="Helical" evidence="9">
    <location>
        <begin position="80"/>
        <end position="101"/>
    </location>
</feature>
<dbReference type="PROSITE" id="PS50262">
    <property type="entry name" value="G_PROTEIN_RECEP_F1_2"/>
    <property type="match status" value="1"/>
</dbReference>
<dbReference type="OrthoDB" id="8930837at2759"/>
<keyword evidence="6 9" id="KW-0472">Membrane</keyword>
<dbReference type="CDD" id="cd00637">
    <property type="entry name" value="7tm_classA_rhodopsin-like"/>
    <property type="match status" value="1"/>
</dbReference>
<evidence type="ECO:0000256" key="9">
    <source>
        <dbReference type="SAM" id="Phobius"/>
    </source>
</evidence>
<keyword evidence="7" id="KW-0675">Receptor</keyword>
<evidence type="ECO:0000256" key="5">
    <source>
        <dbReference type="ARBA" id="ARBA00023040"/>
    </source>
</evidence>
<dbReference type="PRINTS" id="PR00237">
    <property type="entry name" value="GPCRRHODOPSN"/>
</dbReference>
<feature type="domain" description="G-protein coupled receptors family 1 profile" evidence="10">
    <location>
        <begin position="22"/>
        <end position="288"/>
    </location>
</feature>
<keyword evidence="12" id="KW-1185">Reference proteome</keyword>
<dbReference type="GO" id="GO:0004994">
    <property type="term" value="F:somatostatin receptor activity"/>
    <property type="evidence" value="ECO:0007669"/>
    <property type="project" value="TreeGrafter"/>
</dbReference>
<dbReference type="PANTHER" id="PTHR24229:SF6">
    <property type="entry name" value="SOMATOSTATIN RECEPTOR TYPE 2"/>
    <property type="match status" value="1"/>
</dbReference>
<dbReference type="GO" id="GO:0043005">
    <property type="term" value="C:neuron projection"/>
    <property type="evidence" value="ECO:0007669"/>
    <property type="project" value="TreeGrafter"/>
</dbReference>
<gene>
    <name evidence="11" type="ORF">HF521_012118</name>
</gene>
<reference evidence="11" key="1">
    <citation type="submission" date="2020-08" db="EMBL/GenBank/DDBJ databases">
        <title>Chromosome-level assembly of Southern catfish (Silurus meridionalis) provides insights into visual adaptation to the nocturnal and benthic lifestyles.</title>
        <authorList>
            <person name="Zhang Y."/>
            <person name="Wang D."/>
            <person name="Peng Z."/>
        </authorList>
    </citation>
    <scope>NUCLEOTIDE SEQUENCE</scope>
    <source>
        <strain evidence="11">SWU-2019-XX</strain>
        <tissue evidence="11">Muscle</tissue>
    </source>
</reference>
<evidence type="ECO:0000256" key="2">
    <source>
        <dbReference type="ARBA" id="ARBA00022475"/>
    </source>
</evidence>
<dbReference type="Pfam" id="PF00001">
    <property type="entry name" value="7tm_1"/>
    <property type="match status" value="1"/>
</dbReference>
<evidence type="ECO:0000256" key="4">
    <source>
        <dbReference type="ARBA" id="ARBA00022989"/>
    </source>
</evidence>
<dbReference type="AlphaFoldDB" id="A0A8T0ADM8"/>
<dbReference type="InterPro" id="IPR000276">
    <property type="entry name" value="GPCR_Rhodpsn"/>
</dbReference>
<dbReference type="GO" id="GO:0005886">
    <property type="term" value="C:plasma membrane"/>
    <property type="evidence" value="ECO:0007669"/>
    <property type="project" value="UniProtKB-SubCell"/>
</dbReference>
<evidence type="ECO:0000256" key="8">
    <source>
        <dbReference type="ARBA" id="ARBA00023224"/>
    </source>
</evidence>
<evidence type="ECO:0000313" key="12">
    <source>
        <dbReference type="Proteomes" id="UP000606274"/>
    </source>
</evidence>
<comment type="caution">
    <text evidence="11">The sequence shown here is derived from an EMBL/GenBank/DDBJ whole genome shotgun (WGS) entry which is preliminary data.</text>
</comment>
<keyword evidence="4 9" id="KW-1133">Transmembrane helix</keyword>
<evidence type="ECO:0000256" key="3">
    <source>
        <dbReference type="ARBA" id="ARBA00022692"/>
    </source>
</evidence>
<dbReference type="InterPro" id="IPR017452">
    <property type="entry name" value="GPCR_Rhodpsn_7TM"/>
</dbReference>
<dbReference type="GO" id="GO:0071392">
    <property type="term" value="P:cellular response to estradiol stimulus"/>
    <property type="evidence" value="ECO:0007669"/>
    <property type="project" value="TreeGrafter"/>
</dbReference>
<feature type="transmembrane region" description="Helical" evidence="9">
    <location>
        <begin position="122"/>
        <end position="144"/>
    </location>
</feature>
<feature type="transmembrane region" description="Helical" evidence="9">
    <location>
        <begin position="6"/>
        <end position="29"/>
    </location>
</feature>
<comment type="subcellular location">
    <subcellularLocation>
        <location evidence="1">Cell membrane</location>
        <topology evidence="1">Multi-pass membrane protein</topology>
    </subcellularLocation>
</comment>
<evidence type="ECO:0000313" key="11">
    <source>
        <dbReference type="EMBL" id="KAF7690314.1"/>
    </source>
</evidence>
<feature type="transmembrane region" description="Helical" evidence="9">
    <location>
        <begin position="41"/>
        <end position="60"/>
    </location>
</feature>
<evidence type="ECO:0000256" key="7">
    <source>
        <dbReference type="ARBA" id="ARBA00023170"/>
    </source>
</evidence>
<feature type="transmembrane region" description="Helical" evidence="9">
    <location>
        <begin position="274"/>
        <end position="295"/>
    </location>
</feature>
<dbReference type="PANTHER" id="PTHR24229">
    <property type="entry name" value="NEUROPEPTIDES RECEPTOR"/>
    <property type="match status" value="1"/>
</dbReference>
<dbReference type="EMBL" id="JABFDY010000023">
    <property type="protein sequence ID" value="KAF7690314.1"/>
    <property type="molecule type" value="Genomic_DNA"/>
</dbReference>
<dbReference type="Gene3D" id="1.20.1070.10">
    <property type="entry name" value="Rhodopsin 7-helix transmembrane proteins"/>
    <property type="match status" value="1"/>
</dbReference>
<organism evidence="11 12">
    <name type="scientific">Silurus meridionalis</name>
    <name type="common">Southern catfish</name>
    <name type="synonym">Silurus soldatovi meridionalis</name>
    <dbReference type="NCBI Taxonomy" id="175797"/>
    <lineage>
        <taxon>Eukaryota</taxon>
        <taxon>Metazoa</taxon>
        <taxon>Chordata</taxon>
        <taxon>Craniata</taxon>
        <taxon>Vertebrata</taxon>
        <taxon>Euteleostomi</taxon>
        <taxon>Actinopterygii</taxon>
        <taxon>Neopterygii</taxon>
        <taxon>Teleostei</taxon>
        <taxon>Ostariophysi</taxon>
        <taxon>Siluriformes</taxon>
        <taxon>Siluridae</taxon>
        <taxon>Silurus</taxon>
    </lineage>
</organism>
<keyword evidence="2" id="KW-1003">Cell membrane</keyword>
<keyword evidence="8" id="KW-0807">Transducer</keyword>
<evidence type="ECO:0000256" key="1">
    <source>
        <dbReference type="ARBA" id="ARBA00004651"/>
    </source>
</evidence>